<evidence type="ECO:0000256" key="1">
    <source>
        <dbReference type="ARBA" id="ARBA00004123"/>
    </source>
</evidence>
<comment type="subcellular location">
    <subcellularLocation>
        <location evidence="1">Nucleus</location>
    </subcellularLocation>
</comment>
<keyword evidence="6" id="KW-0238">DNA-binding</keyword>
<keyword evidence="7" id="KW-1015">Disulfide bond</keyword>
<evidence type="ECO:0000313" key="11">
    <source>
        <dbReference type="EMBL" id="KAK9138474.1"/>
    </source>
</evidence>
<dbReference type="Proteomes" id="UP001417504">
    <property type="component" value="Unassembled WGS sequence"/>
</dbReference>
<organism evidence="11 12">
    <name type="scientific">Stephania japonica</name>
    <dbReference type="NCBI Taxonomy" id="461633"/>
    <lineage>
        <taxon>Eukaryota</taxon>
        <taxon>Viridiplantae</taxon>
        <taxon>Streptophyta</taxon>
        <taxon>Embryophyta</taxon>
        <taxon>Tracheophyta</taxon>
        <taxon>Spermatophyta</taxon>
        <taxon>Magnoliopsida</taxon>
        <taxon>Ranunculales</taxon>
        <taxon>Menispermaceae</taxon>
        <taxon>Menispermoideae</taxon>
        <taxon>Cissampelideae</taxon>
        <taxon>Stephania</taxon>
    </lineage>
</organism>
<feature type="compositionally biased region" description="Basic and acidic residues" evidence="10">
    <location>
        <begin position="157"/>
        <end position="168"/>
    </location>
</feature>
<protein>
    <recommendedName>
        <fullName evidence="13">B3 domain-containing protein</fullName>
    </recommendedName>
</protein>
<keyword evidence="5" id="KW-0805">Transcription regulation</keyword>
<evidence type="ECO:0000256" key="5">
    <source>
        <dbReference type="ARBA" id="ARBA00023015"/>
    </source>
</evidence>
<gene>
    <name evidence="11" type="ORF">Sjap_009068</name>
</gene>
<dbReference type="InterPro" id="IPR005508">
    <property type="entry name" value="At2g31720-like"/>
</dbReference>
<feature type="compositionally biased region" description="Polar residues" evidence="10">
    <location>
        <begin position="253"/>
        <end position="296"/>
    </location>
</feature>
<dbReference type="InterPro" id="IPR008801">
    <property type="entry name" value="RALF"/>
</dbReference>
<dbReference type="AlphaFoldDB" id="A0AAP0PCZ2"/>
<accession>A0AAP0PCZ2</accession>
<keyword evidence="3" id="KW-0372">Hormone</keyword>
<reference evidence="11 12" key="1">
    <citation type="submission" date="2024-01" db="EMBL/GenBank/DDBJ databases">
        <title>Genome assemblies of Stephania.</title>
        <authorList>
            <person name="Yang L."/>
        </authorList>
    </citation>
    <scope>NUCLEOTIDE SEQUENCE [LARGE SCALE GENOMIC DNA]</scope>
    <source>
        <strain evidence="11">QJT</strain>
        <tissue evidence="11">Leaf</tissue>
    </source>
</reference>
<evidence type="ECO:0008006" key="13">
    <source>
        <dbReference type="Google" id="ProtNLM"/>
    </source>
</evidence>
<proteinExistence type="inferred from homology"/>
<keyword evidence="4" id="KW-0732">Signal</keyword>
<dbReference type="GO" id="GO:0005634">
    <property type="term" value="C:nucleus"/>
    <property type="evidence" value="ECO:0007669"/>
    <property type="project" value="UniProtKB-SubCell"/>
</dbReference>
<evidence type="ECO:0000256" key="2">
    <source>
        <dbReference type="ARBA" id="ARBA00009178"/>
    </source>
</evidence>
<sequence>MESRERSKRRKRKAESIRGEEDFITVYGHHIMVYLICNYKDEIEQEKIKDVAKKKKNKKINNNNNNSLVHVLDEDDRGPPMPDQMARKIKEMMDMNDGKEDDNNNESFMKRRMVWLGQKKIEVTDTSTHHNRLFFPKGTTEKLTAFCSDEENRAIRVTENSKNKKDDDQGTEAGDAPGQGLYVQVVDGEGGVWEKAMLLKWWQSVKKTVFTREWNSYVKERRLKPEVLSLQLWCFRDAQNKLCFAVNVVPTATTPPNVASGNKDQSNADVANGSDNNGCDQTNNVSGASDQTNNLNGEEGGTPVLPLVFGTLIRRSLTGRGKTIGYAPLNKDGPVFDGRNGQPYSKSLPPNSYNRDCEKIYKCR</sequence>
<evidence type="ECO:0000256" key="3">
    <source>
        <dbReference type="ARBA" id="ARBA00022702"/>
    </source>
</evidence>
<keyword evidence="12" id="KW-1185">Reference proteome</keyword>
<evidence type="ECO:0000256" key="7">
    <source>
        <dbReference type="ARBA" id="ARBA00023157"/>
    </source>
</evidence>
<dbReference type="Pfam" id="PF05498">
    <property type="entry name" value="RALF"/>
    <property type="match status" value="1"/>
</dbReference>
<dbReference type="PANTHER" id="PTHR31541:SF27">
    <property type="entry name" value="TF-B3 DOMAIN-CONTAINING PROTEIN"/>
    <property type="match status" value="1"/>
</dbReference>
<feature type="region of interest" description="Disordered" evidence="10">
    <location>
        <begin position="58"/>
        <end position="80"/>
    </location>
</feature>
<evidence type="ECO:0000256" key="8">
    <source>
        <dbReference type="ARBA" id="ARBA00023163"/>
    </source>
</evidence>
<name>A0AAP0PCZ2_9MAGN</name>
<comment type="similarity">
    <text evidence="2">Belongs to the plant rapid alkalinization factor (RALF) family.</text>
</comment>
<evidence type="ECO:0000256" key="6">
    <source>
        <dbReference type="ARBA" id="ARBA00023125"/>
    </source>
</evidence>
<feature type="region of interest" description="Disordered" evidence="10">
    <location>
        <begin position="157"/>
        <end position="178"/>
    </location>
</feature>
<comment type="caution">
    <text evidence="11">The sequence shown here is derived from an EMBL/GenBank/DDBJ whole genome shotgun (WGS) entry which is preliminary data.</text>
</comment>
<evidence type="ECO:0000313" key="12">
    <source>
        <dbReference type="Proteomes" id="UP001417504"/>
    </source>
</evidence>
<feature type="region of interest" description="Disordered" evidence="10">
    <location>
        <begin position="253"/>
        <end position="300"/>
    </location>
</feature>
<dbReference type="InterPro" id="IPR015300">
    <property type="entry name" value="DNA-bd_pseudobarrel_sf"/>
</dbReference>
<evidence type="ECO:0000256" key="4">
    <source>
        <dbReference type="ARBA" id="ARBA00022729"/>
    </source>
</evidence>
<keyword evidence="9" id="KW-0539">Nucleus</keyword>
<evidence type="ECO:0000256" key="10">
    <source>
        <dbReference type="SAM" id="MobiDB-lite"/>
    </source>
</evidence>
<dbReference type="Gene3D" id="2.40.330.10">
    <property type="entry name" value="DNA-binding pseudobarrel domain"/>
    <property type="match status" value="1"/>
</dbReference>
<dbReference type="GO" id="GO:0003677">
    <property type="term" value="F:DNA binding"/>
    <property type="evidence" value="ECO:0007669"/>
    <property type="project" value="UniProtKB-KW"/>
</dbReference>
<dbReference type="PANTHER" id="PTHR31541">
    <property type="entry name" value="B3 DOMAIN PLANT PROTEIN-RELATED"/>
    <property type="match status" value="1"/>
</dbReference>
<keyword evidence="8" id="KW-0804">Transcription</keyword>
<evidence type="ECO:0000256" key="9">
    <source>
        <dbReference type="ARBA" id="ARBA00023242"/>
    </source>
</evidence>
<dbReference type="GO" id="GO:0005179">
    <property type="term" value="F:hormone activity"/>
    <property type="evidence" value="ECO:0007669"/>
    <property type="project" value="UniProtKB-KW"/>
</dbReference>
<dbReference type="EMBL" id="JBBNAE010000003">
    <property type="protein sequence ID" value="KAK9138474.1"/>
    <property type="molecule type" value="Genomic_DNA"/>
</dbReference>